<dbReference type="Proteomes" id="UP000004705">
    <property type="component" value="Chromosome"/>
</dbReference>
<dbReference type="Pfam" id="PF00440">
    <property type="entry name" value="TetR_N"/>
    <property type="match status" value="1"/>
</dbReference>
<dbReference type="InterPro" id="IPR009057">
    <property type="entry name" value="Homeodomain-like_sf"/>
</dbReference>
<dbReference type="SUPFAM" id="SSF48498">
    <property type="entry name" value="Tetracyclin repressor-like, C-terminal domain"/>
    <property type="match status" value="1"/>
</dbReference>
<dbReference type="PROSITE" id="PS50977">
    <property type="entry name" value="HTH_TETR_2"/>
    <property type="match status" value="1"/>
</dbReference>
<accession>H8GF92</accession>
<evidence type="ECO:0000259" key="5">
    <source>
        <dbReference type="PROSITE" id="PS50977"/>
    </source>
</evidence>
<dbReference type="InterPro" id="IPR001647">
    <property type="entry name" value="HTH_TetR"/>
</dbReference>
<dbReference type="EMBL" id="CM001466">
    <property type="protein sequence ID" value="EHY88991.1"/>
    <property type="molecule type" value="Genomic_DNA"/>
</dbReference>
<dbReference type="GO" id="GO:0045892">
    <property type="term" value="P:negative regulation of DNA-templated transcription"/>
    <property type="evidence" value="ECO:0007669"/>
    <property type="project" value="InterPro"/>
</dbReference>
<dbReference type="HOGENOM" id="CLU_069543_0_1_11"/>
<dbReference type="RefSeq" id="WP_005441209.1">
    <property type="nucleotide sequence ID" value="NZ_CM001466.1"/>
</dbReference>
<reference evidence="6 7" key="1">
    <citation type="journal article" date="2012" name="Stand. Genomic Sci.">
        <title>Genome sequence of the soil bacterium Saccharomonospora azurea type strain (NA-128(T)).</title>
        <authorList>
            <person name="Klenk H.P."/>
            <person name="Held B."/>
            <person name="Lucas S."/>
            <person name="Lapidus A."/>
            <person name="Copeland A."/>
            <person name="Hammon N."/>
            <person name="Pitluck S."/>
            <person name="Goodwin L.A."/>
            <person name="Han C."/>
            <person name="Tapia R."/>
            <person name="Brambilla E.M."/>
            <person name="Potter G."/>
            <person name="Land M."/>
            <person name="Ivanova N."/>
            <person name="Rohde M."/>
            <person name="Goker M."/>
            <person name="Detter J.C."/>
            <person name="Kyrpides N.C."/>
            <person name="Woyke T."/>
        </authorList>
    </citation>
    <scope>NUCLEOTIDE SEQUENCE [LARGE SCALE GENOMIC DNA]</scope>
    <source>
        <strain evidence="6 7">NA-128</strain>
    </source>
</reference>
<evidence type="ECO:0000256" key="1">
    <source>
        <dbReference type="ARBA" id="ARBA00023015"/>
    </source>
</evidence>
<sequence length="255" mass="28222">MPKDANDPLRRRVALLWKTAAEPSRGPRPTLSLDRIAEAGARIADAEGLEAVSMQRVARELGYSTMSLYRYVPGKEQLVEVMMDSCAGTPPAADADDEADWRQEIETWVRALWDTYVRHPWMLRVPIGAPPIGPGQLAWFEAALRPLSRAGLREENLVSVVVFLLGAVRQFAAMSSDLAEARARGQVSATEAEADYEAALRDVVSAERFPMLAQLVHDGTFQPTGRPDSGMLDDLDFGVQRVLDGLESYLRRQET</sequence>
<evidence type="ECO:0000256" key="4">
    <source>
        <dbReference type="PROSITE-ProRule" id="PRU00335"/>
    </source>
</evidence>
<dbReference type="InterPro" id="IPR036271">
    <property type="entry name" value="Tet_transcr_reg_TetR-rel_C_sf"/>
</dbReference>
<evidence type="ECO:0000256" key="2">
    <source>
        <dbReference type="ARBA" id="ARBA00023125"/>
    </source>
</evidence>
<keyword evidence="2 4" id="KW-0238">DNA-binding</keyword>
<dbReference type="PANTHER" id="PTHR30055">
    <property type="entry name" value="HTH-TYPE TRANSCRIPTIONAL REGULATOR RUTR"/>
    <property type="match status" value="1"/>
</dbReference>
<dbReference type="InterPro" id="IPR004111">
    <property type="entry name" value="Repressor_TetR_C"/>
</dbReference>
<gene>
    <name evidence="6" type="ORF">SacazDRAFT_02079</name>
</gene>
<dbReference type="InterPro" id="IPR050109">
    <property type="entry name" value="HTH-type_TetR-like_transc_reg"/>
</dbReference>
<keyword evidence="7" id="KW-1185">Reference proteome</keyword>
<dbReference type="Gene3D" id="1.10.357.10">
    <property type="entry name" value="Tetracycline Repressor, domain 2"/>
    <property type="match status" value="1"/>
</dbReference>
<feature type="DNA-binding region" description="H-T-H motif" evidence="4">
    <location>
        <begin position="53"/>
        <end position="72"/>
    </location>
</feature>
<dbReference type="GO" id="GO:0003700">
    <property type="term" value="F:DNA-binding transcription factor activity"/>
    <property type="evidence" value="ECO:0007669"/>
    <property type="project" value="TreeGrafter"/>
</dbReference>
<dbReference type="GO" id="GO:0000976">
    <property type="term" value="F:transcription cis-regulatory region binding"/>
    <property type="evidence" value="ECO:0007669"/>
    <property type="project" value="TreeGrafter"/>
</dbReference>
<evidence type="ECO:0000313" key="7">
    <source>
        <dbReference type="Proteomes" id="UP000004705"/>
    </source>
</evidence>
<proteinExistence type="predicted"/>
<evidence type="ECO:0000313" key="6">
    <source>
        <dbReference type="EMBL" id="EHY88991.1"/>
    </source>
</evidence>
<name>H8GF92_9PSEU</name>
<evidence type="ECO:0000256" key="3">
    <source>
        <dbReference type="ARBA" id="ARBA00023163"/>
    </source>
</evidence>
<dbReference type="Pfam" id="PF02909">
    <property type="entry name" value="TetR_C_1"/>
    <property type="match status" value="1"/>
</dbReference>
<keyword evidence="3" id="KW-0804">Transcription</keyword>
<dbReference type="Gene3D" id="1.10.10.60">
    <property type="entry name" value="Homeodomain-like"/>
    <property type="match status" value="1"/>
</dbReference>
<keyword evidence="1" id="KW-0805">Transcription regulation</keyword>
<dbReference type="PANTHER" id="PTHR30055:SF151">
    <property type="entry name" value="TRANSCRIPTIONAL REGULATORY PROTEIN"/>
    <property type="match status" value="1"/>
</dbReference>
<dbReference type="AlphaFoldDB" id="H8GF92"/>
<feature type="domain" description="HTH tetR-type" evidence="5">
    <location>
        <begin position="30"/>
        <end position="90"/>
    </location>
</feature>
<protein>
    <submittedName>
        <fullName evidence="6">Transcriptional regulator</fullName>
    </submittedName>
</protein>
<dbReference type="OrthoDB" id="2570341at2"/>
<dbReference type="SUPFAM" id="SSF46689">
    <property type="entry name" value="Homeodomain-like"/>
    <property type="match status" value="1"/>
</dbReference>
<organism evidence="6 7">
    <name type="scientific">Saccharomonospora azurea NA-128</name>
    <dbReference type="NCBI Taxonomy" id="882081"/>
    <lineage>
        <taxon>Bacteria</taxon>
        <taxon>Bacillati</taxon>
        <taxon>Actinomycetota</taxon>
        <taxon>Actinomycetes</taxon>
        <taxon>Pseudonocardiales</taxon>
        <taxon>Pseudonocardiaceae</taxon>
        <taxon>Saccharomonospora</taxon>
    </lineage>
</organism>